<proteinExistence type="predicted"/>
<protein>
    <recommendedName>
        <fullName evidence="2">TRAP transporter solute receptor, TAXI family</fullName>
    </recommendedName>
</protein>
<dbReference type="NCBIfam" id="TIGR02122">
    <property type="entry name" value="TRAP_TAXI"/>
    <property type="match status" value="1"/>
</dbReference>
<evidence type="ECO:0008006" key="2">
    <source>
        <dbReference type="Google" id="ProtNLM"/>
    </source>
</evidence>
<sequence length="316" mass="34291">MKRSVLAVLAAVCLVAVASPVAADDVFVRIGTSSVGGGFYLIGNTIAQLGTEVEKSINFTAVTGGSIKNCINLGNKEVELGMVQSSTVNDAWNGTGSFKEPIKSLRYVTAIYPMPAHILVNLDAEIKSIGDFKGKRVDYGSVGQGIEVNVREMMSVFGLKDEDVRIERYGRSEVAEALKVGDSQAHIWTTNAPNAQVTDMIRSGKVGLIGIEPEKIQEIVSKFPHYAPVVIPAGVYEGYDKDLPVVGAVGSLLTYEDMPEEVIYKITKMIHTNTKFLQERLNYFNNLNLQFALAGMAVPLHPGAKKYYVEAGLIKE</sequence>
<dbReference type="InterPro" id="IPR011852">
    <property type="entry name" value="TRAP_TAXI"/>
</dbReference>
<reference evidence="1" key="1">
    <citation type="submission" date="2019-08" db="EMBL/GenBank/DDBJ databases">
        <authorList>
            <person name="Kucharzyk K."/>
            <person name="Murdoch R.W."/>
            <person name="Higgins S."/>
            <person name="Loffler F."/>
        </authorList>
    </citation>
    <scope>NUCLEOTIDE SEQUENCE</scope>
</reference>
<gene>
    <name evidence="1" type="ORF">SDC9_62388</name>
</gene>
<dbReference type="PANTHER" id="PTHR42941:SF1">
    <property type="entry name" value="SLL1037 PROTEIN"/>
    <property type="match status" value="1"/>
</dbReference>
<organism evidence="1">
    <name type="scientific">bioreactor metagenome</name>
    <dbReference type="NCBI Taxonomy" id="1076179"/>
    <lineage>
        <taxon>unclassified sequences</taxon>
        <taxon>metagenomes</taxon>
        <taxon>ecological metagenomes</taxon>
    </lineage>
</organism>
<name>A0A644XPJ3_9ZZZZ</name>
<dbReference type="AlphaFoldDB" id="A0A644XPJ3"/>
<comment type="caution">
    <text evidence="1">The sequence shown here is derived from an EMBL/GenBank/DDBJ whole genome shotgun (WGS) entry which is preliminary data.</text>
</comment>
<dbReference type="Pfam" id="PF16868">
    <property type="entry name" value="NMT1_3"/>
    <property type="match status" value="1"/>
</dbReference>
<dbReference type="SUPFAM" id="SSF53850">
    <property type="entry name" value="Periplasmic binding protein-like II"/>
    <property type="match status" value="1"/>
</dbReference>
<dbReference type="PANTHER" id="PTHR42941">
    <property type="entry name" value="SLL1037 PROTEIN"/>
    <property type="match status" value="1"/>
</dbReference>
<evidence type="ECO:0000313" key="1">
    <source>
        <dbReference type="EMBL" id="MPM16014.1"/>
    </source>
</evidence>
<dbReference type="CDD" id="cd13520">
    <property type="entry name" value="PBP2_TAXI_TRAP"/>
    <property type="match status" value="1"/>
</dbReference>
<accession>A0A644XPJ3</accession>
<dbReference type="EMBL" id="VSSQ01002536">
    <property type="protein sequence ID" value="MPM16014.1"/>
    <property type="molecule type" value="Genomic_DNA"/>
</dbReference>
<dbReference type="Gene3D" id="3.40.190.10">
    <property type="entry name" value="Periplasmic binding protein-like II"/>
    <property type="match status" value="2"/>
</dbReference>